<keyword evidence="3" id="KW-1185">Reference proteome</keyword>
<dbReference type="RefSeq" id="WP_034744946.1">
    <property type="nucleotide sequence ID" value="NZ_BAUT01000015.1"/>
</dbReference>
<gene>
    <name evidence="2" type="ORF">JCM9140_1915</name>
</gene>
<reference evidence="2" key="1">
    <citation type="journal article" date="2014" name="Genome Announc.">
        <title>Draft Genome Sequences of Three Alkaliphilic Bacillus Strains, Bacillus wakoensis JCM 9140T, Bacillus akibai JCM 9157T, and Bacillus hemicellulosilyticus JCM 9152T.</title>
        <authorList>
            <person name="Yuki M."/>
            <person name="Oshima K."/>
            <person name="Suda W."/>
            <person name="Oshida Y."/>
            <person name="Kitamura K."/>
            <person name="Iida T."/>
            <person name="Hattori M."/>
            <person name="Ohkuma M."/>
        </authorList>
    </citation>
    <scope>NUCLEOTIDE SEQUENCE [LARGE SCALE GENOMIC DNA]</scope>
    <source>
        <strain evidence="2">JCM 9140</strain>
    </source>
</reference>
<dbReference type="STRING" id="1236970.JCM9140_1915"/>
<sequence>MNKGAKVFGGILLIFIGVNILLGMIGINVGGLLGLLIGGGLLYWGYSKWQETGKWSFSSILLVGFGALLLLGGLGGIIGLIIGALLVYGGYKLIKSKEQVEEKMEKKKTTYDTIDEEFTKLMKEGS</sequence>
<evidence type="ECO:0000313" key="3">
    <source>
        <dbReference type="Proteomes" id="UP000018890"/>
    </source>
</evidence>
<dbReference type="EMBL" id="BAUT01000015">
    <property type="protein sequence ID" value="GAE25894.1"/>
    <property type="molecule type" value="Genomic_DNA"/>
</dbReference>
<keyword evidence="1" id="KW-0472">Membrane</keyword>
<evidence type="ECO:0000256" key="1">
    <source>
        <dbReference type="SAM" id="Phobius"/>
    </source>
</evidence>
<accession>W4Q3E1</accession>
<keyword evidence="1" id="KW-1133">Transmembrane helix</keyword>
<comment type="caution">
    <text evidence="2">The sequence shown here is derived from an EMBL/GenBank/DDBJ whole genome shotgun (WGS) entry which is preliminary data.</text>
</comment>
<name>W4Q3E1_9BACI</name>
<feature type="transmembrane region" description="Helical" evidence="1">
    <location>
        <begin position="57"/>
        <end position="88"/>
    </location>
</feature>
<dbReference type="Proteomes" id="UP000018890">
    <property type="component" value="Unassembled WGS sequence"/>
</dbReference>
<protein>
    <recommendedName>
        <fullName evidence="4">Lia operon protein LiaI</fullName>
    </recommendedName>
</protein>
<feature type="transmembrane region" description="Helical" evidence="1">
    <location>
        <begin position="12"/>
        <end position="45"/>
    </location>
</feature>
<dbReference type="AlphaFoldDB" id="W4Q3E1"/>
<evidence type="ECO:0008006" key="4">
    <source>
        <dbReference type="Google" id="ProtNLM"/>
    </source>
</evidence>
<organism evidence="2 3">
    <name type="scientific">Halalkalibacter wakoensis JCM 9140</name>
    <dbReference type="NCBI Taxonomy" id="1236970"/>
    <lineage>
        <taxon>Bacteria</taxon>
        <taxon>Bacillati</taxon>
        <taxon>Bacillota</taxon>
        <taxon>Bacilli</taxon>
        <taxon>Bacillales</taxon>
        <taxon>Bacillaceae</taxon>
        <taxon>Halalkalibacter</taxon>
    </lineage>
</organism>
<keyword evidence="1" id="KW-0812">Transmembrane</keyword>
<evidence type="ECO:0000313" key="2">
    <source>
        <dbReference type="EMBL" id="GAE25894.1"/>
    </source>
</evidence>
<proteinExistence type="predicted"/>